<dbReference type="PROSITE" id="PS50262">
    <property type="entry name" value="G_PROTEIN_RECEP_F1_2"/>
    <property type="match status" value="1"/>
</dbReference>
<name>M7CCN4_CHEMY</name>
<dbReference type="InterPro" id="IPR017452">
    <property type="entry name" value="GPCR_Rhodpsn_7TM"/>
</dbReference>
<comment type="subcellular location">
    <subcellularLocation>
        <location evidence="2">Membrane</location>
        <topology evidence="2">Multi-pass membrane protein</topology>
    </subcellularLocation>
</comment>
<evidence type="ECO:0000256" key="7">
    <source>
        <dbReference type="ARBA" id="ARBA00023136"/>
    </source>
</evidence>
<dbReference type="EMBL" id="KB472190">
    <property type="protein sequence ID" value="EMP42478.1"/>
    <property type="molecule type" value="Genomic_DNA"/>
</dbReference>
<comment type="function">
    <text evidence="1">Odorant receptor.</text>
</comment>
<reference evidence="12" key="1">
    <citation type="journal article" date="2013" name="Nat. Genet.">
        <title>The draft genomes of soft-shell turtle and green sea turtle yield insights into the development and evolution of the turtle-specific body plan.</title>
        <authorList>
            <person name="Wang Z."/>
            <person name="Pascual-Anaya J."/>
            <person name="Zadissa A."/>
            <person name="Li W."/>
            <person name="Niimura Y."/>
            <person name="Huang Z."/>
            <person name="Li C."/>
            <person name="White S."/>
            <person name="Xiong Z."/>
            <person name="Fang D."/>
            <person name="Wang B."/>
            <person name="Ming Y."/>
            <person name="Chen Y."/>
            <person name="Zheng Y."/>
            <person name="Kuraku S."/>
            <person name="Pignatelli M."/>
            <person name="Herrero J."/>
            <person name="Beal K."/>
            <person name="Nozawa M."/>
            <person name="Li Q."/>
            <person name="Wang J."/>
            <person name="Zhang H."/>
            <person name="Yu L."/>
            <person name="Shigenobu S."/>
            <person name="Wang J."/>
            <person name="Liu J."/>
            <person name="Flicek P."/>
            <person name="Searle S."/>
            <person name="Wang J."/>
            <person name="Kuratani S."/>
            <person name="Yin Y."/>
            <person name="Aken B."/>
            <person name="Zhang G."/>
            <person name="Irie N."/>
        </authorList>
    </citation>
    <scope>NUCLEOTIDE SEQUENCE [LARGE SCALE GENOMIC DNA]</scope>
</reference>
<feature type="transmembrane region" description="Helical" evidence="9">
    <location>
        <begin position="138"/>
        <end position="166"/>
    </location>
</feature>
<evidence type="ECO:0000313" key="12">
    <source>
        <dbReference type="Proteomes" id="UP000031443"/>
    </source>
</evidence>
<feature type="transmembrane region" description="Helical" evidence="9">
    <location>
        <begin position="178"/>
        <end position="197"/>
    </location>
</feature>
<evidence type="ECO:0000313" key="11">
    <source>
        <dbReference type="EMBL" id="EMP42478.1"/>
    </source>
</evidence>
<evidence type="ECO:0000256" key="9">
    <source>
        <dbReference type="SAM" id="Phobius"/>
    </source>
</evidence>
<evidence type="ECO:0000256" key="8">
    <source>
        <dbReference type="ARBA" id="ARBA00023224"/>
    </source>
</evidence>
<dbReference type="GO" id="GO:0004930">
    <property type="term" value="F:G protein-coupled receptor activity"/>
    <property type="evidence" value="ECO:0007669"/>
    <property type="project" value="InterPro"/>
</dbReference>
<dbReference type="PANTHER" id="PTHR26450">
    <property type="entry name" value="OLFACTORY RECEPTOR 56B1-RELATED"/>
    <property type="match status" value="1"/>
</dbReference>
<proteinExistence type="predicted"/>
<gene>
    <name evidence="11" type="ORF">UY3_00249</name>
</gene>
<sequence length="387" mass="42970">MQCGTVVGSCAPLKPLPHFPLLPPSFPHLANTQADTEFNLVREGISVSCRCRVWHLVLVLGTLTFYDPNQCINHLMAAFNLTPSDSSIFILAGIPGLEAANAWMSIPFFTFYIITLLGNFMVLFVVGKEQTLHKPMYLLICMLALTDIGMSTSVVPRALLIFWFNLKVITMDGCLTQMFFLHAIAVMHSAILVTMAFDRYVAICDPLRYATILTNARIAKIGLVGLTRAVLFVLPEPLFLRRLPFCANHIIPHTYCTHMTVAKMSCGNITVNRTYSSVTAFVVIGLDLTLIALSYGLIIRTVLRISSKKAHLKALKTCTAHICVMLTSYTPSLFSILTQQFGQGIAPHVHIILANLYFIAPPMLNPIIYGVKSKELRDKVGKYTCRK</sequence>
<dbReference type="Proteomes" id="UP000031443">
    <property type="component" value="Unassembled WGS sequence"/>
</dbReference>
<dbReference type="CDD" id="cd15953">
    <property type="entry name" value="7tmA_OR52P-like"/>
    <property type="match status" value="1"/>
</dbReference>
<dbReference type="AlphaFoldDB" id="M7CCN4"/>
<keyword evidence="4 9" id="KW-0812">Transmembrane</keyword>
<evidence type="ECO:0000256" key="3">
    <source>
        <dbReference type="ARBA" id="ARBA00022606"/>
    </source>
</evidence>
<evidence type="ECO:0000256" key="4">
    <source>
        <dbReference type="ARBA" id="ARBA00022692"/>
    </source>
</evidence>
<feature type="domain" description="G-protein coupled receptors family 1 profile" evidence="10">
    <location>
        <begin position="118"/>
        <end position="369"/>
    </location>
</feature>
<dbReference type="Pfam" id="PF13853">
    <property type="entry name" value="7tm_4"/>
    <property type="match status" value="1"/>
</dbReference>
<protein>
    <submittedName>
        <fullName evidence="11">Putative olfactory receptor 52P1</fullName>
    </submittedName>
</protein>
<accession>M7CCN4</accession>
<evidence type="ECO:0000256" key="5">
    <source>
        <dbReference type="ARBA" id="ARBA00022725"/>
    </source>
</evidence>
<feature type="transmembrane region" description="Helical" evidence="9">
    <location>
        <begin position="318"/>
        <end position="337"/>
    </location>
</feature>
<dbReference type="GO" id="GO:0005886">
    <property type="term" value="C:plasma membrane"/>
    <property type="evidence" value="ECO:0007669"/>
    <property type="project" value="TreeGrafter"/>
</dbReference>
<organism evidence="11 12">
    <name type="scientific">Chelonia mydas</name>
    <name type="common">Green sea-turtle</name>
    <name type="synonym">Chelonia agassizi</name>
    <dbReference type="NCBI Taxonomy" id="8469"/>
    <lineage>
        <taxon>Eukaryota</taxon>
        <taxon>Metazoa</taxon>
        <taxon>Chordata</taxon>
        <taxon>Craniata</taxon>
        <taxon>Vertebrata</taxon>
        <taxon>Euteleostomi</taxon>
        <taxon>Archelosauria</taxon>
        <taxon>Testudinata</taxon>
        <taxon>Testudines</taxon>
        <taxon>Cryptodira</taxon>
        <taxon>Durocryptodira</taxon>
        <taxon>Americhelydia</taxon>
        <taxon>Chelonioidea</taxon>
        <taxon>Cheloniidae</taxon>
        <taxon>Chelonia</taxon>
    </lineage>
</organism>
<feature type="transmembrane region" description="Helical" evidence="9">
    <location>
        <begin position="106"/>
        <end position="126"/>
    </location>
</feature>
<dbReference type="InterPro" id="IPR050402">
    <property type="entry name" value="OR51/52/56-like"/>
</dbReference>
<keyword evidence="12" id="KW-1185">Reference proteome</keyword>
<keyword evidence="3" id="KW-0716">Sensory transduction</keyword>
<dbReference type="FunFam" id="1.20.1070.10:FF:000006">
    <property type="entry name" value="Olfactory receptor"/>
    <property type="match status" value="1"/>
</dbReference>
<keyword evidence="8" id="KW-0807">Transducer</keyword>
<keyword evidence="11" id="KW-0675">Receptor</keyword>
<dbReference type="SUPFAM" id="SSF81321">
    <property type="entry name" value="Family A G protein-coupled receptor-like"/>
    <property type="match status" value="1"/>
</dbReference>
<evidence type="ECO:0000256" key="2">
    <source>
        <dbReference type="ARBA" id="ARBA00004141"/>
    </source>
</evidence>
<keyword evidence="6 9" id="KW-1133">Transmembrane helix</keyword>
<keyword evidence="5" id="KW-0552">Olfaction</keyword>
<evidence type="ECO:0000256" key="1">
    <source>
        <dbReference type="ARBA" id="ARBA00002936"/>
    </source>
</evidence>
<dbReference type="PRINTS" id="PR00237">
    <property type="entry name" value="GPCRRHODOPSN"/>
</dbReference>
<dbReference type="Gene3D" id="1.20.1070.10">
    <property type="entry name" value="Rhodopsin 7-helix transmembrane proteins"/>
    <property type="match status" value="1"/>
</dbReference>
<evidence type="ECO:0000259" key="10">
    <source>
        <dbReference type="PROSITE" id="PS50262"/>
    </source>
</evidence>
<dbReference type="InterPro" id="IPR000276">
    <property type="entry name" value="GPCR_Rhodpsn"/>
</dbReference>
<feature type="transmembrane region" description="Helical" evidence="9">
    <location>
        <begin position="278"/>
        <end position="298"/>
    </location>
</feature>
<evidence type="ECO:0000256" key="6">
    <source>
        <dbReference type="ARBA" id="ARBA00022989"/>
    </source>
</evidence>
<dbReference type="PANTHER" id="PTHR26450:SF132">
    <property type="entry name" value="OLFACTORY RECEPTOR 654"/>
    <property type="match status" value="1"/>
</dbReference>
<keyword evidence="7 9" id="KW-0472">Membrane</keyword>
<feature type="transmembrane region" description="Helical" evidence="9">
    <location>
        <begin position="349"/>
        <end position="369"/>
    </location>
</feature>
<dbReference type="PRINTS" id="PR00245">
    <property type="entry name" value="OLFACTORYR"/>
</dbReference>
<feature type="transmembrane region" description="Helical" evidence="9">
    <location>
        <begin position="218"/>
        <end position="235"/>
    </location>
</feature>
<dbReference type="GO" id="GO:0004984">
    <property type="term" value="F:olfactory receptor activity"/>
    <property type="evidence" value="ECO:0007669"/>
    <property type="project" value="InterPro"/>
</dbReference>
<dbReference type="InterPro" id="IPR000725">
    <property type="entry name" value="Olfact_rcpt"/>
</dbReference>